<feature type="compositionally biased region" description="Polar residues" evidence="1">
    <location>
        <begin position="67"/>
        <end position="92"/>
    </location>
</feature>
<name>A7SQE3_NEMVE</name>
<gene>
    <name evidence="2" type="ORF">NEMVEDRAFT_v1g233462</name>
</gene>
<evidence type="ECO:0000256" key="1">
    <source>
        <dbReference type="SAM" id="MobiDB-lite"/>
    </source>
</evidence>
<dbReference type="InParanoid" id="A7SQE3"/>
<evidence type="ECO:0000313" key="3">
    <source>
        <dbReference type="Proteomes" id="UP000001593"/>
    </source>
</evidence>
<feature type="region of interest" description="Disordered" evidence="1">
    <location>
        <begin position="48"/>
        <end position="130"/>
    </location>
</feature>
<feature type="compositionally biased region" description="Basic and acidic residues" evidence="1">
    <location>
        <begin position="48"/>
        <end position="57"/>
    </location>
</feature>
<protein>
    <submittedName>
        <fullName evidence="2">Uncharacterized protein</fullName>
    </submittedName>
</protein>
<feature type="compositionally biased region" description="Acidic residues" evidence="1">
    <location>
        <begin position="1"/>
        <end position="13"/>
    </location>
</feature>
<dbReference type="AlphaFoldDB" id="A7SQE3"/>
<organism evidence="2 3">
    <name type="scientific">Nematostella vectensis</name>
    <name type="common">Starlet sea anemone</name>
    <dbReference type="NCBI Taxonomy" id="45351"/>
    <lineage>
        <taxon>Eukaryota</taxon>
        <taxon>Metazoa</taxon>
        <taxon>Cnidaria</taxon>
        <taxon>Anthozoa</taxon>
        <taxon>Hexacorallia</taxon>
        <taxon>Actiniaria</taxon>
        <taxon>Edwardsiidae</taxon>
        <taxon>Nematostella</taxon>
    </lineage>
</organism>
<sequence>MASDSDSEGEFYDAPDSHCDSSFGTPKRDMNIESPVKELLLKTDSEVIKNKDLDRPSTHISDVIVPTSDSLEISCDTQSTQSDNAESNQDCGATSGGGSERKSPLDKLRIKLMGRQPQHSKIPRKPLLQC</sequence>
<dbReference type="Proteomes" id="UP000001593">
    <property type="component" value="Unassembled WGS sequence"/>
</dbReference>
<dbReference type="EMBL" id="DS469745">
    <property type="protein sequence ID" value="EDO34061.1"/>
    <property type="molecule type" value="Genomic_DNA"/>
</dbReference>
<accession>A7SQE3</accession>
<proteinExistence type="predicted"/>
<evidence type="ECO:0000313" key="2">
    <source>
        <dbReference type="EMBL" id="EDO34061.1"/>
    </source>
</evidence>
<dbReference type="HOGENOM" id="CLU_1940601_0_0_1"/>
<keyword evidence="3" id="KW-1185">Reference proteome</keyword>
<feature type="compositionally biased region" description="Basic and acidic residues" evidence="1">
    <location>
        <begin position="99"/>
        <end position="109"/>
    </location>
</feature>
<reference evidence="2 3" key="1">
    <citation type="journal article" date="2007" name="Science">
        <title>Sea anemone genome reveals ancestral eumetazoan gene repertoire and genomic organization.</title>
        <authorList>
            <person name="Putnam N.H."/>
            <person name="Srivastava M."/>
            <person name="Hellsten U."/>
            <person name="Dirks B."/>
            <person name="Chapman J."/>
            <person name="Salamov A."/>
            <person name="Terry A."/>
            <person name="Shapiro H."/>
            <person name="Lindquist E."/>
            <person name="Kapitonov V.V."/>
            <person name="Jurka J."/>
            <person name="Genikhovich G."/>
            <person name="Grigoriev I.V."/>
            <person name="Lucas S.M."/>
            <person name="Steele R.E."/>
            <person name="Finnerty J.R."/>
            <person name="Technau U."/>
            <person name="Martindale M.Q."/>
            <person name="Rokhsar D.S."/>
        </authorList>
    </citation>
    <scope>NUCLEOTIDE SEQUENCE [LARGE SCALE GENOMIC DNA]</scope>
    <source>
        <strain evidence="3">CH2 X CH6</strain>
    </source>
</reference>
<feature type="region of interest" description="Disordered" evidence="1">
    <location>
        <begin position="1"/>
        <end position="31"/>
    </location>
</feature>